<dbReference type="AlphaFoldDB" id="A0A7W7IR64"/>
<accession>A0A7W7IR64</accession>
<dbReference type="RefSeq" id="WP_184271521.1">
    <property type="nucleotide sequence ID" value="NZ_JACHKY010000004.1"/>
</dbReference>
<keyword evidence="2" id="KW-1185">Reference proteome</keyword>
<comment type="caution">
    <text evidence="1">The sequence shown here is derived from an EMBL/GenBank/DDBJ whole genome shotgun (WGS) entry which is preliminary data.</text>
</comment>
<evidence type="ECO:0000313" key="2">
    <source>
        <dbReference type="Proteomes" id="UP000539957"/>
    </source>
</evidence>
<sequence>MGDFQGPAFPARRFGVIAAALLLAQCDRPDAIEAPATPSVAALSPPPEKIVVVVPPAQRAALSRSDILVAAAAAASAYASGQLLPGEGLVGRRFSVRLPFGCGGPDALDELGSADGLARWSWSKDHLAARLSMTPADWKTSPLIASTGAEAEWEAVDGFWLSRPWMTADACPQVASNPLATFENSVSPQTVGLAAVFEKGGSRIGRRSGRAYAFTRRFEAGQVPAPPPDGYRLRLEGRVGAFPGGRAVRCLADGPDQRPTCVVAVVLDRVAYEDAAGGLLSEWRPG</sequence>
<name>A0A7W7IR64_9CAUL</name>
<reference evidence="1 2" key="1">
    <citation type="submission" date="2020-08" db="EMBL/GenBank/DDBJ databases">
        <title>Functional genomics of gut bacteria from endangered species of beetles.</title>
        <authorList>
            <person name="Carlos-Shanley C."/>
        </authorList>
    </citation>
    <scope>NUCLEOTIDE SEQUENCE [LARGE SCALE GENOMIC DNA]</scope>
    <source>
        <strain evidence="1 2">S00123</strain>
    </source>
</reference>
<gene>
    <name evidence="1" type="ORF">HNP32_002783</name>
</gene>
<evidence type="ECO:0000313" key="1">
    <source>
        <dbReference type="EMBL" id="MBB4799029.1"/>
    </source>
</evidence>
<organism evidence="1 2">
    <name type="scientific">Brevundimonas bullata</name>
    <dbReference type="NCBI Taxonomy" id="13160"/>
    <lineage>
        <taxon>Bacteria</taxon>
        <taxon>Pseudomonadati</taxon>
        <taxon>Pseudomonadota</taxon>
        <taxon>Alphaproteobacteria</taxon>
        <taxon>Caulobacterales</taxon>
        <taxon>Caulobacteraceae</taxon>
        <taxon>Brevundimonas</taxon>
    </lineage>
</organism>
<dbReference type="EMBL" id="JACHKY010000004">
    <property type="protein sequence ID" value="MBB4799029.1"/>
    <property type="molecule type" value="Genomic_DNA"/>
</dbReference>
<proteinExistence type="predicted"/>
<protein>
    <submittedName>
        <fullName evidence="1">Uncharacterized protein</fullName>
    </submittedName>
</protein>
<dbReference type="Proteomes" id="UP000539957">
    <property type="component" value="Unassembled WGS sequence"/>
</dbReference>